<dbReference type="AlphaFoldDB" id="A0AAW0P7A0"/>
<evidence type="ECO:0000256" key="4">
    <source>
        <dbReference type="ARBA" id="ARBA00023180"/>
    </source>
</evidence>
<feature type="domain" description="SRCR" evidence="8">
    <location>
        <begin position="157"/>
        <end position="266"/>
    </location>
</feature>
<dbReference type="InterPro" id="IPR013151">
    <property type="entry name" value="Immunoglobulin_dom"/>
</dbReference>
<evidence type="ECO:0000313" key="9">
    <source>
        <dbReference type="EMBL" id="KAK7912572.1"/>
    </source>
</evidence>
<evidence type="ECO:0000256" key="6">
    <source>
        <dbReference type="PROSITE-ProRule" id="PRU00196"/>
    </source>
</evidence>
<evidence type="ECO:0000259" key="8">
    <source>
        <dbReference type="PROSITE" id="PS50287"/>
    </source>
</evidence>
<reference evidence="10" key="1">
    <citation type="submission" date="2024-04" db="EMBL/GenBank/DDBJ databases">
        <title>Salinicola lusitanus LLJ914,a marine bacterium isolated from the Okinawa Trough.</title>
        <authorList>
            <person name="Li J."/>
        </authorList>
    </citation>
    <scope>NUCLEOTIDE SEQUENCE [LARGE SCALE GENOMIC DNA]</scope>
</reference>
<dbReference type="Proteomes" id="UP001460270">
    <property type="component" value="Unassembled WGS sequence"/>
</dbReference>
<dbReference type="FunFam" id="3.10.250.10:FF:000004">
    <property type="entry name" value="Scavenger receptor cysteine-rich type 1 protein M130"/>
    <property type="match status" value="1"/>
</dbReference>
<evidence type="ECO:0000256" key="5">
    <source>
        <dbReference type="ARBA" id="ARBA00023319"/>
    </source>
</evidence>
<feature type="domain" description="SRCR" evidence="8">
    <location>
        <begin position="58"/>
        <end position="154"/>
    </location>
</feature>
<dbReference type="SUPFAM" id="SSF48726">
    <property type="entry name" value="Immunoglobulin"/>
    <property type="match status" value="1"/>
</dbReference>
<evidence type="ECO:0000256" key="1">
    <source>
        <dbReference type="ARBA" id="ARBA00022729"/>
    </source>
</evidence>
<evidence type="ECO:0000256" key="3">
    <source>
        <dbReference type="ARBA" id="ARBA00023157"/>
    </source>
</evidence>
<name>A0AAW0P7A0_9GOBI</name>
<dbReference type="Gene3D" id="2.60.40.10">
    <property type="entry name" value="Immunoglobulins"/>
    <property type="match status" value="1"/>
</dbReference>
<dbReference type="EMBL" id="JBBPFD010000009">
    <property type="protein sequence ID" value="KAK7912572.1"/>
    <property type="molecule type" value="Genomic_DNA"/>
</dbReference>
<feature type="disulfide bond" evidence="6">
    <location>
        <begin position="125"/>
        <end position="135"/>
    </location>
</feature>
<dbReference type="PANTHER" id="PTHR19331">
    <property type="entry name" value="SCAVENGER RECEPTOR DOMAIN-CONTAINING"/>
    <property type="match status" value="1"/>
</dbReference>
<keyword evidence="2" id="KW-0677">Repeat</keyword>
<gene>
    <name evidence="9" type="ORF">WMY93_012783</name>
</gene>
<keyword evidence="4" id="KW-0325">Glycoprotein</keyword>
<evidence type="ECO:0000256" key="7">
    <source>
        <dbReference type="SAM" id="Phobius"/>
    </source>
</evidence>
<keyword evidence="10" id="KW-1185">Reference proteome</keyword>
<proteinExistence type="predicted"/>
<evidence type="ECO:0000256" key="2">
    <source>
        <dbReference type="ARBA" id="ARBA00022737"/>
    </source>
</evidence>
<protein>
    <recommendedName>
        <fullName evidence="8">SRCR domain-containing protein</fullName>
    </recommendedName>
</protein>
<dbReference type="SUPFAM" id="SSF56487">
    <property type="entry name" value="SRCR-like"/>
    <property type="match status" value="2"/>
</dbReference>
<keyword evidence="3 6" id="KW-1015">Disulfide bond</keyword>
<dbReference type="GO" id="GO:0016020">
    <property type="term" value="C:membrane"/>
    <property type="evidence" value="ECO:0007669"/>
    <property type="project" value="InterPro"/>
</dbReference>
<dbReference type="PANTHER" id="PTHR19331:SF487">
    <property type="entry name" value="SOLUBLE SCAVENGER RECEPTOR CYSTEINE-RICH DOMAIN-CONTAINING PROTEIN SSC5D"/>
    <property type="match status" value="1"/>
</dbReference>
<keyword evidence="5" id="KW-0393">Immunoglobulin domain</keyword>
<dbReference type="PROSITE" id="PS50287">
    <property type="entry name" value="SRCR_2"/>
    <property type="match status" value="2"/>
</dbReference>
<dbReference type="InterPro" id="IPR036772">
    <property type="entry name" value="SRCR-like_dom_sf"/>
</dbReference>
<dbReference type="SMART" id="SM00202">
    <property type="entry name" value="SR"/>
    <property type="match status" value="2"/>
</dbReference>
<keyword evidence="7" id="KW-0812">Transmembrane</keyword>
<dbReference type="Gene3D" id="3.10.250.10">
    <property type="entry name" value="SRCR-like domain"/>
    <property type="match status" value="2"/>
</dbReference>
<organism evidence="9 10">
    <name type="scientific">Mugilogobius chulae</name>
    <name type="common">yellowstripe goby</name>
    <dbReference type="NCBI Taxonomy" id="88201"/>
    <lineage>
        <taxon>Eukaryota</taxon>
        <taxon>Metazoa</taxon>
        <taxon>Chordata</taxon>
        <taxon>Craniata</taxon>
        <taxon>Vertebrata</taxon>
        <taxon>Euteleostomi</taxon>
        <taxon>Actinopterygii</taxon>
        <taxon>Neopterygii</taxon>
        <taxon>Teleostei</taxon>
        <taxon>Neoteleostei</taxon>
        <taxon>Acanthomorphata</taxon>
        <taxon>Gobiaria</taxon>
        <taxon>Gobiiformes</taxon>
        <taxon>Gobioidei</taxon>
        <taxon>Gobiidae</taxon>
        <taxon>Gobionellinae</taxon>
        <taxon>Mugilogobius</taxon>
    </lineage>
</organism>
<sequence>MFLIDRHNNVTRSHIYTATAQAPLTGFDKEKGRPLAVRARHRGCPCQKSELELGLDSVRLVSGPSLCSGSLQIQWNQSWTSVCEEDLDLQDAEVVCRQLGCGAPSLLQGALSEEDQVLLGQMFHCEGNESALMKCPSSSSGQCSSGTTVNLTCLEPVRLMGLYSRCAGVVEVKHEGEWRPIDLLDLIRLSDLKRSVCQDLGCGKTISEKKFRHGFTTIDVWRFPNDCEETYMSDCLRSVIDAPSFWVYRLFCSDLLHRPTLSLSVSADGDSEAQVQGLQVLLGSDFTIICSVKPQFPGGFFQLICPNQNLTLPAVNHSAHFLFSDAGPAHKGGYTCVYHQHVFNHSFSSQSLTLQLSLGASDAQLMVKVLIIVLLKLLYILSAVCCYCKATRVNQRN</sequence>
<dbReference type="InterPro" id="IPR001190">
    <property type="entry name" value="SRCR"/>
</dbReference>
<comment type="caution">
    <text evidence="9">The sequence shown here is derived from an EMBL/GenBank/DDBJ whole genome shotgun (WGS) entry which is preliminary data.</text>
</comment>
<feature type="transmembrane region" description="Helical" evidence="7">
    <location>
        <begin position="365"/>
        <end position="388"/>
    </location>
</feature>
<dbReference type="PRINTS" id="PR00258">
    <property type="entry name" value="SPERACTRCPTR"/>
</dbReference>
<keyword evidence="7" id="KW-0472">Membrane</keyword>
<accession>A0AAW0P7A0</accession>
<evidence type="ECO:0000313" key="10">
    <source>
        <dbReference type="Proteomes" id="UP001460270"/>
    </source>
</evidence>
<dbReference type="InterPro" id="IPR036179">
    <property type="entry name" value="Ig-like_dom_sf"/>
</dbReference>
<comment type="caution">
    <text evidence="6">Lacks conserved residue(s) required for the propagation of feature annotation.</text>
</comment>
<dbReference type="Pfam" id="PF00530">
    <property type="entry name" value="SRCR"/>
    <property type="match status" value="1"/>
</dbReference>
<keyword evidence="7" id="KW-1133">Transmembrane helix</keyword>
<keyword evidence="1" id="KW-0732">Signal</keyword>
<dbReference type="InterPro" id="IPR013783">
    <property type="entry name" value="Ig-like_fold"/>
</dbReference>
<dbReference type="Pfam" id="PF00047">
    <property type="entry name" value="ig"/>
    <property type="match status" value="1"/>
</dbReference>